<evidence type="ECO:0000313" key="1">
    <source>
        <dbReference type="EMBL" id="MPC85814.1"/>
    </source>
</evidence>
<name>A0A5B7J023_PORTR</name>
<proteinExistence type="predicted"/>
<keyword evidence="2" id="KW-1185">Reference proteome</keyword>
<gene>
    <name evidence="1" type="ORF">E2C01_080611</name>
</gene>
<evidence type="ECO:0000313" key="2">
    <source>
        <dbReference type="Proteomes" id="UP000324222"/>
    </source>
</evidence>
<comment type="caution">
    <text evidence="1">The sequence shown here is derived from an EMBL/GenBank/DDBJ whole genome shotgun (WGS) entry which is preliminary data.</text>
</comment>
<organism evidence="1 2">
    <name type="scientific">Portunus trituberculatus</name>
    <name type="common">Swimming crab</name>
    <name type="synonym">Neptunus trituberculatus</name>
    <dbReference type="NCBI Taxonomy" id="210409"/>
    <lineage>
        <taxon>Eukaryota</taxon>
        <taxon>Metazoa</taxon>
        <taxon>Ecdysozoa</taxon>
        <taxon>Arthropoda</taxon>
        <taxon>Crustacea</taxon>
        <taxon>Multicrustacea</taxon>
        <taxon>Malacostraca</taxon>
        <taxon>Eumalacostraca</taxon>
        <taxon>Eucarida</taxon>
        <taxon>Decapoda</taxon>
        <taxon>Pleocyemata</taxon>
        <taxon>Brachyura</taxon>
        <taxon>Eubrachyura</taxon>
        <taxon>Portunoidea</taxon>
        <taxon>Portunidae</taxon>
        <taxon>Portuninae</taxon>
        <taxon>Portunus</taxon>
    </lineage>
</organism>
<reference evidence="1 2" key="1">
    <citation type="submission" date="2019-05" db="EMBL/GenBank/DDBJ databases">
        <title>Another draft genome of Portunus trituberculatus and its Hox gene families provides insights of decapod evolution.</title>
        <authorList>
            <person name="Jeong J.-H."/>
            <person name="Song I."/>
            <person name="Kim S."/>
            <person name="Choi T."/>
            <person name="Kim D."/>
            <person name="Ryu S."/>
            <person name="Kim W."/>
        </authorList>
    </citation>
    <scope>NUCLEOTIDE SEQUENCE [LARGE SCALE GENOMIC DNA]</scope>
    <source>
        <tissue evidence="1">Muscle</tissue>
    </source>
</reference>
<dbReference type="EMBL" id="VSRR010069668">
    <property type="protein sequence ID" value="MPC85814.1"/>
    <property type="molecule type" value="Genomic_DNA"/>
</dbReference>
<sequence>MYFNECQRPQSPVKRLVTTDTLHNTRTPWKPLHPYHQGLVHPHHPPCWSAHTAPRRAHLGTW</sequence>
<accession>A0A5B7J023</accession>
<protein>
    <submittedName>
        <fullName evidence="1">Uncharacterized protein</fullName>
    </submittedName>
</protein>
<dbReference type="AlphaFoldDB" id="A0A5B7J023"/>
<dbReference type="Proteomes" id="UP000324222">
    <property type="component" value="Unassembled WGS sequence"/>
</dbReference>